<feature type="non-terminal residue" evidence="1">
    <location>
        <position position="1"/>
    </location>
</feature>
<accession>A0ACA9R4T2</accession>
<reference evidence="1" key="1">
    <citation type="submission" date="2021-06" db="EMBL/GenBank/DDBJ databases">
        <authorList>
            <person name="Kallberg Y."/>
            <person name="Tangrot J."/>
            <person name="Rosling A."/>
        </authorList>
    </citation>
    <scope>NUCLEOTIDE SEQUENCE</scope>
    <source>
        <strain evidence="1">MA461A</strain>
    </source>
</reference>
<dbReference type="EMBL" id="CAJVQC010043251">
    <property type="protein sequence ID" value="CAG8777079.1"/>
    <property type="molecule type" value="Genomic_DNA"/>
</dbReference>
<proteinExistence type="predicted"/>
<protein>
    <submittedName>
        <fullName evidence="1">6072_t:CDS:1</fullName>
    </submittedName>
</protein>
<sequence>TMVNGDILYTTSNSKQGYYGVFSNNTVWFMQVDRDDDEKLITIDVNKVYKDFIDEDTFLLRQSYSASSYCNVYNDTTLSCKTLSSTFNRINSNYIIIANDDFVRTSKYNDPISGIKEESTEALLRLNDDGASYFSNSNQSQLLDGLLQQIKSSIPLLNNRLKITHNVQSDPSDSSKLLIEFSIDKAINPLNDPSVNDIINDLDFIIKNKYIGAFSDKKFMMFLDEQYGFQVKPPRSVNFILSVFLIAKEILINENFQNWFSSNFKAASIFTIIASVDIELLNILDSNFAGFDCFFANMSDKTKKWIVYGVIVNILIEDIPHLAIQ</sequence>
<feature type="non-terminal residue" evidence="1">
    <location>
        <position position="325"/>
    </location>
</feature>
<keyword evidence="2" id="KW-1185">Reference proteome</keyword>
<gene>
    <name evidence="1" type="ORF">RPERSI_LOCUS17067</name>
</gene>
<dbReference type="Proteomes" id="UP000789920">
    <property type="component" value="Unassembled WGS sequence"/>
</dbReference>
<organism evidence="1 2">
    <name type="scientific">Racocetra persica</name>
    <dbReference type="NCBI Taxonomy" id="160502"/>
    <lineage>
        <taxon>Eukaryota</taxon>
        <taxon>Fungi</taxon>
        <taxon>Fungi incertae sedis</taxon>
        <taxon>Mucoromycota</taxon>
        <taxon>Glomeromycotina</taxon>
        <taxon>Glomeromycetes</taxon>
        <taxon>Diversisporales</taxon>
        <taxon>Gigasporaceae</taxon>
        <taxon>Racocetra</taxon>
    </lineage>
</organism>
<comment type="caution">
    <text evidence="1">The sequence shown here is derived from an EMBL/GenBank/DDBJ whole genome shotgun (WGS) entry which is preliminary data.</text>
</comment>
<evidence type="ECO:0000313" key="2">
    <source>
        <dbReference type="Proteomes" id="UP000789920"/>
    </source>
</evidence>
<name>A0ACA9R4T2_9GLOM</name>
<evidence type="ECO:0000313" key="1">
    <source>
        <dbReference type="EMBL" id="CAG8777079.1"/>
    </source>
</evidence>